<dbReference type="SUPFAM" id="SSF75005">
    <property type="entry name" value="Arabinanase/levansucrase/invertase"/>
    <property type="match status" value="1"/>
</dbReference>
<dbReference type="OrthoDB" id="9758923at2"/>
<dbReference type="Pfam" id="PF04616">
    <property type="entry name" value="Glyco_hydro_43"/>
    <property type="match status" value="1"/>
</dbReference>
<dbReference type="PANTHER" id="PTHR42812">
    <property type="entry name" value="BETA-XYLOSIDASE"/>
    <property type="match status" value="1"/>
</dbReference>
<evidence type="ECO:0000256" key="1">
    <source>
        <dbReference type="ARBA" id="ARBA00009865"/>
    </source>
</evidence>
<dbReference type="CDD" id="cd08999">
    <property type="entry name" value="GH43_ABN-like"/>
    <property type="match status" value="1"/>
</dbReference>
<protein>
    <submittedName>
        <fullName evidence="10">Carbohydrate-binding protein</fullName>
    </submittedName>
</protein>
<dbReference type="AlphaFoldDB" id="A0A3A9W594"/>
<evidence type="ECO:0000313" key="10">
    <source>
        <dbReference type="EMBL" id="RKN08405.1"/>
    </source>
</evidence>
<dbReference type="InterPro" id="IPR023296">
    <property type="entry name" value="Glyco_hydro_beta-prop_sf"/>
</dbReference>
<dbReference type="PROSITE" id="PS51175">
    <property type="entry name" value="CBM6"/>
    <property type="match status" value="1"/>
</dbReference>
<keyword evidence="3 6" id="KW-0326">Glycosidase</keyword>
<dbReference type="InterPro" id="IPR006710">
    <property type="entry name" value="Glyco_hydro_43"/>
</dbReference>
<name>A0A3A9W594_9ACTN</name>
<gene>
    <name evidence="11" type="ORF">D7318_16460</name>
    <name evidence="10" type="ORF">D7319_15980</name>
</gene>
<evidence type="ECO:0000256" key="4">
    <source>
        <dbReference type="PIRSR" id="PIRSR606710-1"/>
    </source>
</evidence>
<evidence type="ECO:0000256" key="5">
    <source>
        <dbReference type="PIRSR" id="PIRSR606710-2"/>
    </source>
</evidence>
<evidence type="ECO:0000256" key="8">
    <source>
        <dbReference type="SAM" id="SignalP"/>
    </source>
</evidence>
<feature type="active site" description="Proton donor" evidence="4">
    <location>
        <position position="226"/>
    </location>
</feature>
<sequence>MRRTTGALLGAVAVLLTLLPLSPASASAPGERADDPAALSVPPNLVINDDFPDPEIFVDGGTYHAYSTSSRHGRVPHATAPSADGPWTVQGDVMPDRPAWTGSGGFWAPDVSRRADGRYLMYFTGPDTASGRMCLGAALADSPAGPFLATSDQPLVCNAGEGGDIDPSSFVDTDGTRYLLYKNDGNAVGQPAILWLQRTEADGITFVGGRTELLRNDLPSEDGVIEAPVLIKRASHYVLFYSAGVYTTSNYQTSYAVSTSLTGPYTRAYRPLMTTATLDNAVDGPGGADIVDGRILFHGWRPEGGRGMYVAQLGWDNDYPVVRGSRVRHEAERGSLSNASVRQTGSASQGAVAAGIDHADSWVDITVFAAGSGAHTLHIGYAAGYGEARHTLSINGAPAGTVTYQDRGWENWTEVSVPVELVEGRNTVRLQFQSRWAELDYVEVA</sequence>
<evidence type="ECO:0000256" key="2">
    <source>
        <dbReference type="ARBA" id="ARBA00022801"/>
    </source>
</evidence>
<evidence type="ECO:0000256" key="7">
    <source>
        <dbReference type="SAM" id="MobiDB-lite"/>
    </source>
</evidence>
<dbReference type="PANTHER" id="PTHR42812:SF5">
    <property type="entry name" value="ENDO-ARABINASE"/>
    <property type="match status" value="1"/>
</dbReference>
<dbReference type="SUPFAM" id="SSF49785">
    <property type="entry name" value="Galactose-binding domain-like"/>
    <property type="match status" value="1"/>
</dbReference>
<comment type="similarity">
    <text evidence="1 6">Belongs to the glycosyl hydrolase 43 family.</text>
</comment>
<dbReference type="GO" id="GO:0030246">
    <property type="term" value="F:carbohydrate binding"/>
    <property type="evidence" value="ECO:0007669"/>
    <property type="project" value="InterPro"/>
</dbReference>
<evidence type="ECO:0000313" key="12">
    <source>
        <dbReference type="Proteomes" id="UP000268652"/>
    </source>
</evidence>
<feature type="signal peptide" evidence="8">
    <location>
        <begin position="1"/>
        <end position="26"/>
    </location>
</feature>
<dbReference type="EMBL" id="RBDX01000011">
    <property type="protein sequence ID" value="RKN08405.1"/>
    <property type="molecule type" value="Genomic_DNA"/>
</dbReference>
<keyword evidence="8" id="KW-0732">Signal</keyword>
<accession>A0A3A9W594</accession>
<dbReference type="Proteomes" id="UP000268652">
    <property type="component" value="Unassembled WGS sequence"/>
</dbReference>
<keyword evidence="2 6" id="KW-0378">Hydrolase</keyword>
<evidence type="ECO:0000259" key="9">
    <source>
        <dbReference type="PROSITE" id="PS51175"/>
    </source>
</evidence>
<feature type="domain" description="CBM6" evidence="9">
    <location>
        <begin position="327"/>
        <end position="445"/>
    </location>
</feature>
<comment type="caution">
    <text evidence="10">The sequence shown here is derived from an EMBL/GenBank/DDBJ whole genome shotgun (WGS) entry which is preliminary data.</text>
</comment>
<dbReference type="InterPro" id="IPR005084">
    <property type="entry name" value="CBM6"/>
</dbReference>
<evidence type="ECO:0000313" key="13">
    <source>
        <dbReference type="Proteomes" id="UP000275024"/>
    </source>
</evidence>
<dbReference type="GO" id="GO:0004553">
    <property type="term" value="F:hydrolase activity, hydrolyzing O-glycosyl compounds"/>
    <property type="evidence" value="ECO:0007669"/>
    <property type="project" value="InterPro"/>
</dbReference>
<dbReference type="EMBL" id="RBDY01000011">
    <property type="protein sequence ID" value="RKN21560.1"/>
    <property type="molecule type" value="Genomic_DNA"/>
</dbReference>
<feature type="active site" description="Proton acceptor" evidence="4">
    <location>
        <position position="53"/>
    </location>
</feature>
<dbReference type="RefSeq" id="WP_120697878.1">
    <property type="nucleotide sequence ID" value="NZ_RBDX01000011.1"/>
</dbReference>
<dbReference type="InterPro" id="IPR051795">
    <property type="entry name" value="Glycosyl_Hydrlase_43"/>
</dbReference>
<organism evidence="10 13">
    <name type="scientific">Streptomyces radicis</name>
    <dbReference type="NCBI Taxonomy" id="1750517"/>
    <lineage>
        <taxon>Bacteria</taxon>
        <taxon>Bacillati</taxon>
        <taxon>Actinomycetota</taxon>
        <taxon>Actinomycetes</taxon>
        <taxon>Kitasatosporales</taxon>
        <taxon>Streptomycetaceae</taxon>
        <taxon>Streptomyces</taxon>
    </lineage>
</organism>
<feature type="chain" id="PRO_5017284262" evidence="8">
    <location>
        <begin position="27"/>
        <end position="445"/>
    </location>
</feature>
<feature type="site" description="Important for catalytic activity, responsible for pKa modulation of the active site Glu and correct orientation of both the proton donor and substrate" evidence="5">
    <location>
        <position position="166"/>
    </location>
</feature>
<dbReference type="Gene3D" id="2.60.120.260">
    <property type="entry name" value="Galactose-binding domain-like"/>
    <property type="match status" value="1"/>
</dbReference>
<dbReference type="GO" id="GO:0005975">
    <property type="term" value="P:carbohydrate metabolic process"/>
    <property type="evidence" value="ECO:0007669"/>
    <property type="project" value="InterPro"/>
</dbReference>
<evidence type="ECO:0000256" key="3">
    <source>
        <dbReference type="ARBA" id="ARBA00023295"/>
    </source>
</evidence>
<evidence type="ECO:0000313" key="11">
    <source>
        <dbReference type="EMBL" id="RKN21560.1"/>
    </source>
</evidence>
<dbReference type="Proteomes" id="UP000275024">
    <property type="component" value="Unassembled WGS sequence"/>
</dbReference>
<proteinExistence type="inferred from homology"/>
<feature type="region of interest" description="Disordered" evidence="7">
    <location>
        <begin position="68"/>
        <end position="87"/>
    </location>
</feature>
<keyword evidence="12" id="KW-1185">Reference proteome</keyword>
<dbReference type="Gene3D" id="2.115.10.20">
    <property type="entry name" value="Glycosyl hydrolase domain, family 43"/>
    <property type="match status" value="1"/>
</dbReference>
<dbReference type="Pfam" id="PF03422">
    <property type="entry name" value="CBM_6"/>
    <property type="match status" value="1"/>
</dbReference>
<reference evidence="12 13" key="1">
    <citation type="submission" date="2018-09" db="EMBL/GenBank/DDBJ databases">
        <title>Streptomyces sp. nov. DS1-2, an endophytic actinomycete isolated from roots of Dendrobium scabrilingue.</title>
        <authorList>
            <person name="Kuncharoen N."/>
            <person name="Kudo T."/>
            <person name="Ohkuma M."/>
            <person name="Yuki M."/>
            <person name="Tanasupawat S."/>
        </authorList>
    </citation>
    <scope>NUCLEOTIDE SEQUENCE [LARGE SCALE GENOMIC DNA]</scope>
    <source>
        <strain evidence="10 13">AZ1-7</strain>
        <strain evidence="11 12">DS1-2</strain>
    </source>
</reference>
<dbReference type="InterPro" id="IPR008979">
    <property type="entry name" value="Galactose-bd-like_sf"/>
</dbReference>
<evidence type="ECO:0000256" key="6">
    <source>
        <dbReference type="RuleBase" id="RU361187"/>
    </source>
</evidence>